<dbReference type="InterPro" id="IPR051599">
    <property type="entry name" value="Cell_Envelope_Assoc"/>
</dbReference>
<gene>
    <name evidence="3" type="ORF">MJO52_16540</name>
</gene>
<evidence type="ECO:0000259" key="2">
    <source>
        <dbReference type="Pfam" id="PF02698"/>
    </source>
</evidence>
<protein>
    <submittedName>
        <fullName evidence="3">YdcF family protein</fullName>
    </submittedName>
</protein>
<organism evidence="3 4">
    <name type="scientific">Microbulbifer variabilis</name>
    <dbReference type="NCBI Taxonomy" id="266805"/>
    <lineage>
        <taxon>Bacteria</taxon>
        <taxon>Pseudomonadati</taxon>
        <taxon>Pseudomonadota</taxon>
        <taxon>Gammaproteobacteria</taxon>
        <taxon>Cellvibrionales</taxon>
        <taxon>Microbulbiferaceae</taxon>
        <taxon>Microbulbifer</taxon>
    </lineage>
</organism>
<keyword evidence="4" id="KW-1185">Reference proteome</keyword>
<dbReference type="PANTHER" id="PTHR30336:SF4">
    <property type="entry name" value="ENVELOPE BIOGENESIS FACTOR ELYC"/>
    <property type="match status" value="1"/>
</dbReference>
<dbReference type="InterPro" id="IPR014729">
    <property type="entry name" value="Rossmann-like_a/b/a_fold"/>
</dbReference>
<name>A0ABY4V8S2_9GAMM</name>
<keyword evidence="1" id="KW-0812">Transmembrane</keyword>
<evidence type="ECO:0000313" key="4">
    <source>
        <dbReference type="Proteomes" id="UP001055658"/>
    </source>
</evidence>
<evidence type="ECO:0000313" key="3">
    <source>
        <dbReference type="EMBL" id="USD20665.1"/>
    </source>
</evidence>
<dbReference type="PANTHER" id="PTHR30336">
    <property type="entry name" value="INNER MEMBRANE PROTEIN, PROBABLE PERMEASE"/>
    <property type="match status" value="1"/>
</dbReference>
<keyword evidence="1" id="KW-1133">Transmembrane helix</keyword>
<dbReference type="Pfam" id="PF02698">
    <property type="entry name" value="DUF218"/>
    <property type="match status" value="1"/>
</dbReference>
<proteinExistence type="predicted"/>
<keyword evidence="1" id="KW-0472">Membrane</keyword>
<feature type="transmembrane region" description="Helical" evidence="1">
    <location>
        <begin position="40"/>
        <end position="60"/>
    </location>
</feature>
<feature type="transmembrane region" description="Helical" evidence="1">
    <location>
        <begin position="7"/>
        <end position="28"/>
    </location>
</feature>
<reference evidence="3" key="1">
    <citation type="submission" date="2022-02" db="EMBL/GenBank/DDBJ databases">
        <title>Coral-associated bacteria.</title>
        <authorList>
            <person name="Tang K."/>
            <person name="Wang X."/>
        </authorList>
    </citation>
    <scope>NUCLEOTIDE SEQUENCE</scope>
    <source>
        <strain evidence="3">SCSIO 43006</strain>
    </source>
</reference>
<dbReference type="CDD" id="cd06259">
    <property type="entry name" value="YdcF-like"/>
    <property type="match status" value="1"/>
</dbReference>
<feature type="domain" description="DUF218" evidence="2">
    <location>
        <begin position="83"/>
        <end position="245"/>
    </location>
</feature>
<dbReference type="RefSeq" id="WP_252083073.1">
    <property type="nucleotide sequence ID" value="NZ_CP092418.1"/>
</dbReference>
<dbReference type="EMBL" id="CP092418">
    <property type="protein sequence ID" value="USD20665.1"/>
    <property type="molecule type" value="Genomic_DNA"/>
</dbReference>
<dbReference type="Gene3D" id="3.40.50.620">
    <property type="entry name" value="HUPs"/>
    <property type="match status" value="1"/>
</dbReference>
<sequence length="261" mass="28868">MIELYKIAVNLLMPPLAPMLGLLAAFLIRFFPEGSLLEKLSLPLAILSFCLLWLSATPAFSSWIGKRLGVVADLPDTEAAPRAVVILGGGVYRDNQQGYEYLSASSLERVIWVAKHVPRNMPILVSGGRVSPDEHVSEAELMAKMLDEMSRPVSWREACSRTTAENAVNSAEILRNSDVGTIVLATHWWHMPRAAAVFTRAGLKVQPLSVGSASELESREKGGVLNWVPSAEALLRTQAYWRELLAQAWYQYRPLPQAKKC</sequence>
<accession>A0ABY4V8S2</accession>
<dbReference type="InterPro" id="IPR003848">
    <property type="entry name" value="DUF218"/>
</dbReference>
<evidence type="ECO:0000256" key="1">
    <source>
        <dbReference type="SAM" id="Phobius"/>
    </source>
</evidence>
<dbReference type="Proteomes" id="UP001055658">
    <property type="component" value="Chromosome"/>
</dbReference>